<dbReference type="AlphaFoldDB" id="A0A8J7CI38"/>
<sequence length="436" mass="49462">MSLNPFVVGKPVPPERFVGRLSEIEAAFDQIFNRSHLAIWGGPGMGKSSFLQKIASPEAWEERGEDPSNVVIVLLSCESITPFSASNFWREVFTIMRDKLDGKPALQTEIESLLDKGLTTKDSLRPILRKLGNTGKFLLLLVDDYDAALRENEQYTNVEMQIFLSECRNLTYHSAERQYLSMIVTSLKRLNELGPPLNPASSPWYNHYLFQSLKPFTETEIKRLLGIISLTPELREVIQEIAGGHPALLQIAGSILYRELQIGKGQAIDFQAFATSFESDTIQIFQNIWANCSEVEQTLLILMALNNLKGRLLNKLYDLSGIDLIFSQKERELINLEEQGVIIRSADRAGKKVPSFTSSIMERWVIQELGNSDNASVQNRQKVFLNLMSHEQAKKVTEAIRWLWQHKDEIPSTLEWFGKISSALPKGAIQSLFNWM</sequence>
<keyword evidence="1" id="KW-0067">ATP-binding</keyword>
<dbReference type="RefSeq" id="WP_190838393.1">
    <property type="nucleotide sequence ID" value="NZ_CAWPPI010000128.1"/>
</dbReference>
<dbReference type="Gene3D" id="3.40.50.300">
    <property type="entry name" value="P-loop containing nucleotide triphosphate hydrolases"/>
    <property type="match status" value="1"/>
</dbReference>
<gene>
    <name evidence="1" type="ORF">ICL16_42600</name>
</gene>
<accession>A0A8J7CI38</accession>
<dbReference type="SUPFAM" id="SSF52540">
    <property type="entry name" value="P-loop containing nucleoside triphosphate hydrolases"/>
    <property type="match status" value="1"/>
</dbReference>
<dbReference type="GO" id="GO:0005524">
    <property type="term" value="F:ATP binding"/>
    <property type="evidence" value="ECO:0007669"/>
    <property type="project" value="UniProtKB-KW"/>
</dbReference>
<dbReference type="PANTHER" id="PTHR34301:SF8">
    <property type="entry name" value="ATPASE DOMAIN-CONTAINING PROTEIN"/>
    <property type="match status" value="1"/>
</dbReference>
<keyword evidence="1" id="KW-0547">Nucleotide-binding</keyword>
<keyword evidence="2" id="KW-1185">Reference proteome</keyword>
<name>A0A8J7CI38_9CYAN</name>
<evidence type="ECO:0000313" key="1">
    <source>
        <dbReference type="EMBL" id="MBD2778560.1"/>
    </source>
</evidence>
<organism evidence="1 2">
    <name type="scientific">Iningainema tapete BLCC-T55</name>
    <dbReference type="NCBI Taxonomy" id="2748662"/>
    <lineage>
        <taxon>Bacteria</taxon>
        <taxon>Bacillati</taxon>
        <taxon>Cyanobacteriota</taxon>
        <taxon>Cyanophyceae</taxon>
        <taxon>Nostocales</taxon>
        <taxon>Scytonemataceae</taxon>
        <taxon>Iningainema tapete</taxon>
    </lineage>
</organism>
<dbReference type="InterPro" id="IPR027417">
    <property type="entry name" value="P-loop_NTPase"/>
</dbReference>
<reference evidence="1" key="1">
    <citation type="submission" date="2020-09" db="EMBL/GenBank/DDBJ databases">
        <title>Iningainema tapete sp. nov. (Scytonemataceae, Cyanobacteria) from greenhouses in central Florida (USA) produces two types of nodularin with biosynthetic potential for microcystin-LR and anabaenopeptins.</title>
        <authorList>
            <person name="Berthold D.E."/>
            <person name="Lefler F.W."/>
            <person name="Huang I.-S."/>
            <person name="Abdulla H."/>
            <person name="Zimba P.V."/>
            <person name="Laughinghouse H.D. IV."/>
        </authorList>
    </citation>
    <scope>NUCLEOTIDE SEQUENCE</scope>
    <source>
        <strain evidence="1">BLCCT55</strain>
    </source>
</reference>
<comment type="caution">
    <text evidence="1">The sequence shown here is derived from an EMBL/GenBank/DDBJ whole genome shotgun (WGS) entry which is preliminary data.</text>
</comment>
<dbReference type="PANTHER" id="PTHR34301">
    <property type="entry name" value="DNA-BINDING PROTEIN-RELATED"/>
    <property type="match status" value="1"/>
</dbReference>
<dbReference type="Proteomes" id="UP000629098">
    <property type="component" value="Unassembled WGS sequence"/>
</dbReference>
<proteinExistence type="predicted"/>
<protein>
    <submittedName>
        <fullName evidence="1">ATP-binding protein</fullName>
    </submittedName>
</protein>
<dbReference type="EMBL" id="JACXAE010000128">
    <property type="protein sequence ID" value="MBD2778560.1"/>
    <property type="molecule type" value="Genomic_DNA"/>
</dbReference>
<evidence type="ECO:0000313" key="2">
    <source>
        <dbReference type="Proteomes" id="UP000629098"/>
    </source>
</evidence>